<dbReference type="OrthoDB" id="771648at2759"/>
<evidence type="ECO:0000256" key="7">
    <source>
        <dbReference type="ARBA" id="ARBA00023242"/>
    </source>
</evidence>
<feature type="region of interest" description="Disordered" evidence="9">
    <location>
        <begin position="166"/>
        <end position="203"/>
    </location>
</feature>
<evidence type="ECO:0000256" key="1">
    <source>
        <dbReference type="ARBA" id="ARBA00004123"/>
    </source>
</evidence>
<evidence type="ECO:0000256" key="9">
    <source>
        <dbReference type="SAM" id="MobiDB-lite"/>
    </source>
</evidence>
<keyword evidence="4" id="KW-0238">DNA-binding</keyword>
<dbReference type="GO" id="GO:0003700">
    <property type="term" value="F:DNA-binding transcription factor activity"/>
    <property type="evidence" value="ECO:0007669"/>
    <property type="project" value="InterPro"/>
</dbReference>
<feature type="compositionally biased region" description="Polar residues" evidence="9">
    <location>
        <begin position="468"/>
        <end position="495"/>
    </location>
</feature>
<feature type="region of interest" description="Disordered" evidence="9">
    <location>
        <begin position="462"/>
        <end position="500"/>
    </location>
</feature>
<evidence type="ECO:0000256" key="2">
    <source>
        <dbReference type="ARBA" id="ARBA00022745"/>
    </source>
</evidence>
<dbReference type="Proteomes" id="UP000636709">
    <property type="component" value="Unassembled WGS sequence"/>
</dbReference>
<dbReference type="GO" id="GO:0000976">
    <property type="term" value="F:transcription cis-regulatory region binding"/>
    <property type="evidence" value="ECO:0007669"/>
    <property type="project" value="UniProtKB-ARBA"/>
</dbReference>
<dbReference type="FunFam" id="3.30.730.10:FF:000001">
    <property type="entry name" value="Ethylene-responsive transcription factor 2"/>
    <property type="match status" value="1"/>
</dbReference>
<feature type="compositionally biased region" description="Pro residues" evidence="9">
    <location>
        <begin position="1"/>
        <end position="15"/>
    </location>
</feature>
<dbReference type="GO" id="GO:0005634">
    <property type="term" value="C:nucleus"/>
    <property type="evidence" value="ECO:0007669"/>
    <property type="project" value="UniProtKB-SubCell"/>
</dbReference>
<keyword evidence="5" id="KW-0010">Activator</keyword>
<proteinExistence type="inferred from homology"/>
<feature type="region of interest" description="Disordered" evidence="9">
    <location>
        <begin position="118"/>
        <end position="143"/>
    </location>
</feature>
<dbReference type="SMART" id="SM00380">
    <property type="entry name" value="AP2"/>
    <property type="match status" value="1"/>
</dbReference>
<comment type="similarity">
    <text evidence="8">Belongs to the AP2/ERF transcription factor family. ERF subfamily.</text>
</comment>
<organism evidence="11 12">
    <name type="scientific">Digitaria exilis</name>
    <dbReference type="NCBI Taxonomy" id="1010633"/>
    <lineage>
        <taxon>Eukaryota</taxon>
        <taxon>Viridiplantae</taxon>
        <taxon>Streptophyta</taxon>
        <taxon>Embryophyta</taxon>
        <taxon>Tracheophyta</taxon>
        <taxon>Spermatophyta</taxon>
        <taxon>Magnoliopsida</taxon>
        <taxon>Liliopsida</taxon>
        <taxon>Poales</taxon>
        <taxon>Poaceae</taxon>
        <taxon>PACMAD clade</taxon>
        <taxon>Panicoideae</taxon>
        <taxon>Panicodae</taxon>
        <taxon>Paniceae</taxon>
        <taxon>Anthephorinae</taxon>
        <taxon>Digitaria</taxon>
    </lineage>
</organism>
<comment type="caution">
    <text evidence="11">The sequence shown here is derived from an EMBL/GenBank/DDBJ whole genome shotgun (WGS) entry which is preliminary data.</text>
</comment>
<dbReference type="PRINTS" id="PR00367">
    <property type="entry name" value="ETHRSPELEMNT"/>
</dbReference>
<feature type="region of interest" description="Disordered" evidence="9">
    <location>
        <begin position="1"/>
        <end position="89"/>
    </location>
</feature>
<keyword evidence="7" id="KW-0539">Nucleus</keyword>
<dbReference type="PANTHER" id="PTHR31657">
    <property type="entry name" value="ETHYLENE-RESPONSIVE TRANSCRIPTION FACTOR ERF061"/>
    <property type="match status" value="1"/>
</dbReference>
<evidence type="ECO:0000313" key="12">
    <source>
        <dbReference type="Proteomes" id="UP000636709"/>
    </source>
</evidence>
<dbReference type="CDD" id="cd00018">
    <property type="entry name" value="AP2"/>
    <property type="match status" value="1"/>
</dbReference>
<keyword evidence="6" id="KW-0804">Transcription</keyword>
<reference evidence="11" key="1">
    <citation type="submission" date="2020-07" db="EMBL/GenBank/DDBJ databases">
        <title>Genome sequence and genetic diversity analysis of an under-domesticated orphan crop, white fonio (Digitaria exilis).</title>
        <authorList>
            <person name="Bennetzen J.L."/>
            <person name="Chen S."/>
            <person name="Ma X."/>
            <person name="Wang X."/>
            <person name="Yssel A.E.J."/>
            <person name="Chaluvadi S.R."/>
            <person name="Johnson M."/>
            <person name="Gangashetty P."/>
            <person name="Hamidou F."/>
            <person name="Sanogo M.D."/>
            <person name="Zwaenepoel A."/>
            <person name="Wallace J."/>
            <person name="Van De Peer Y."/>
            <person name="Van Deynze A."/>
        </authorList>
    </citation>
    <scope>NUCLEOTIDE SEQUENCE</scope>
    <source>
        <tissue evidence="11">Leaves</tissue>
    </source>
</reference>
<evidence type="ECO:0000256" key="3">
    <source>
        <dbReference type="ARBA" id="ARBA00023015"/>
    </source>
</evidence>
<evidence type="ECO:0000259" key="10">
    <source>
        <dbReference type="PROSITE" id="PS51032"/>
    </source>
</evidence>
<dbReference type="InterPro" id="IPR051758">
    <property type="entry name" value="ERF/AP2-like"/>
</dbReference>
<gene>
    <name evidence="11" type="ORF">HU200_039315</name>
</gene>
<name>A0A835BBG1_9POAL</name>
<evidence type="ECO:0000313" key="11">
    <source>
        <dbReference type="EMBL" id="KAF8692953.1"/>
    </source>
</evidence>
<dbReference type="PANTHER" id="PTHR31657:SF19">
    <property type="entry name" value="ETHYLENE-RESPONSIVE TRANSCRIPTION FACTOR ERF053"/>
    <property type="match status" value="1"/>
</dbReference>
<dbReference type="InterPro" id="IPR036955">
    <property type="entry name" value="AP2/ERF_dom_sf"/>
</dbReference>
<dbReference type="Pfam" id="PF00847">
    <property type="entry name" value="AP2"/>
    <property type="match status" value="1"/>
</dbReference>
<protein>
    <recommendedName>
        <fullName evidence="10">AP2/ERF domain-containing protein</fullName>
    </recommendedName>
</protein>
<keyword evidence="12" id="KW-1185">Reference proteome</keyword>
<feature type="compositionally biased region" description="Low complexity" evidence="9">
    <location>
        <begin position="407"/>
        <end position="424"/>
    </location>
</feature>
<dbReference type="InterPro" id="IPR016177">
    <property type="entry name" value="DNA-bd_dom_sf"/>
</dbReference>
<keyword evidence="3" id="KW-0805">Transcription regulation</keyword>
<accession>A0A835BBG1</accession>
<evidence type="ECO:0000256" key="6">
    <source>
        <dbReference type="ARBA" id="ARBA00023163"/>
    </source>
</evidence>
<evidence type="ECO:0000256" key="8">
    <source>
        <dbReference type="ARBA" id="ARBA00024343"/>
    </source>
</evidence>
<feature type="domain" description="AP2/ERF" evidence="10">
    <location>
        <begin position="334"/>
        <end position="391"/>
    </location>
</feature>
<feature type="region of interest" description="Disordered" evidence="9">
    <location>
        <begin position="564"/>
        <end position="583"/>
    </location>
</feature>
<sequence>MRVGPQPPTTTPFPPDNDATPPFFPPPSPWNAPASTKKIGLPFCPQPDLYKPAPRAGCAPSESEPRAPLARARRSPARPRSLGKASLGFKLASSPVQFPAGGRDTQPSSHIAALDSLGMEPADRGGGGGRGLGRGGRGWKGKGVTAAGRQLAPVLKDTPAAALLRPLKKIRSPDRRLNRSLSTLSSAPASPDTSSVSNPMSPPLPSTRHIFPFAYDPAPATSAPEAPRLLPLLQYSTLYQQLEQTLPPQQQPLQHQQMISFGSSHQHQQQFGAAASPPLFPPPQLVAPPEVAHQQMLLHYWSEALNLSPRGFRPPPPELYQQLLLRAPPVPTKLYRGVRQRHWGKWVAEIRLPRNRTRLWLGTFDTAEDAAMAYDREAFKLRGENAKLNFPDLFLGEGRVGGSGRTSASAAAAAPSCSSSSSSAPPTPEEATNTKQAQQHHGEGEQPSNTEAKPLLLQEAEQAKNSETEPNPQIQSADHQGGDDNTTMFQPSATPSGVWGPADEAWFNAWGPGSSVWDYDMENAHGLFLQSRFAGEATTMDYEATAPEVSAAPAAGTAMASAASISLPPLPPPSRSPTFMWKD</sequence>
<dbReference type="GO" id="GO:0009873">
    <property type="term" value="P:ethylene-activated signaling pathway"/>
    <property type="evidence" value="ECO:0007669"/>
    <property type="project" value="UniProtKB-KW"/>
</dbReference>
<feature type="compositionally biased region" description="Polar residues" evidence="9">
    <location>
        <begin position="430"/>
        <end position="439"/>
    </location>
</feature>
<feature type="region of interest" description="Disordered" evidence="9">
    <location>
        <begin position="401"/>
        <end position="450"/>
    </location>
</feature>
<dbReference type="SUPFAM" id="SSF54171">
    <property type="entry name" value="DNA-binding domain"/>
    <property type="match status" value="1"/>
</dbReference>
<comment type="subcellular location">
    <subcellularLocation>
        <location evidence="1">Nucleus</location>
    </subcellularLocation>
</comment>
<keyword evidence="2" id="KW-0936">Ethylene signaling pathway</keyword>
<evidence type="ECO:0000256" key="5">
    <source>
        <dbReference type="ARBA" id="ARBA00023159"/>
    </source>
</evidence>
<evidence type="ECO:0000256" key="4">
    <source>
        <dbReference type="ARBA" id="ARBA00023125"/>
    </source>
</evidence>
<dbReference type="Gene3D" id="3.30.730.10">
    <property type="entry name" value="AP2/ERF domain"/>
    <property type="match status" value="1"/>
</dbReference>
<dbReference type="EMBL" id="JACEFO010001926">
    <property type="protein sequence ID" value="KAF8692953.1"/>
    <property type="molecule type" value="Genomic_DNA"/>
</dbReference>
<feature type="compositionally biased region" description="Low complexity" evidence="9">
    <location>
        <begin position="179"/>
        <end position="197"/>
    </location>
</feature>
<dbReference type="AlphaFoldDB" id="A0A835BBG1"/>
<dbReference type="InterPro" id="IPR001471">
    <property type="entry name" value="AP2/ERF_dom"/>
</dbReference>
<feature type="compositionally biased region" description="Gly residues" evidence="9">
    <location>
        <begin position="124"/>
        <end position="138"/>
    </location>
</feature>
<dbReference type="PROSITE" id="PS51032">
    <property type="entry name" value="AP2_ERF"/>
    <property type="match status" value="1"/>
</dbReference>